<dbReference type="RefSeq" id="WP_169415777.1">
    <property type="nucleotide sequence ID" value="NZ_JAAXKZ010000156.1"/>
</dbReference>
<evidence type="ECO:0000313" key="8">
    <source>
        <dbReference type="EMBL" id="NMH95111.1"/>
    </source>
</evidence>
<dbReference type="Proteomes" id="UP000586918">
    <property type="component" value="Unassembled WGS sequence"/>
</dbReference>
<evidence type="ECO:0000256" key="3">
    <source>
        <dbReference type="ARBA" id="ARBA00022719"/>
    </source>
</evidence>
<dbReference type="GO" id="GO:0070221">
    <property type="term" value="P:sulfide oxidation, using sulfide:quinone oxidoreductase"/>
    <property type="evidence" value="ECO:0007669"/>
    <property type="project" value="TreeGrafter"/>
</dbReference>
<dbReference type="InterPro" id="IPR015904">
    <property type="entry name" value="Sulphide_quinone_reductase"/>
</dbReference>
<dbReference type="GO" id="GO:0048038">
    <property type="term" value="F:quinone binding"/>
    <property type="evidence" value="ECO:0007669"/>
    <property type="project" value="UniProtKB-KW"/>
</dbReference>
<protein>
    <submittedName>
        <fullName evidence="8">NAD(P)/FAD-dependent oxidoreductase</fullName>
    </submittedName>
</protein>
<dbReference type="InterPro" id="IPR023753">
    <property type="entry name" value="FAD/NAD-binding_dom"/>
</dbReference>
<evidence type="ECO:0000256" key="1">
    <source>
        <dbReference type="ARBA" id="ARBA00001974"/>
    </source>
</evidence>
<keyword evidence="2" id="KW-0285">Flavoprotein</keyword>
<evidence type="ECO:0000256" key="2">
    <source>
        <dbReference type="ARBA" id="ARBA00022630"/>
    </source>
</evidence>
<dbReference type="Pfam" id="PF07992">
    <property type="entry name" value="Pyr_redox_2"/>
    <property type="match status" value="1"/>
</dbReference>
<keyword evidence="6" id="KW-0560">Oxidoreductase</keyword>
<dbReference type="PANTHER" id="PTHR10632">
    <property type="entry name" value="SULFIDE:QUINONE OXIDOREDUCTASE"/>
    <property type="match status" value="1"/>
</dbReference>
<evidence type="ECO:0000313" key="9">
    <source>
        <dbReference type="Proteomes" id="UP000586918"/>
    </source>
</evidence>
<dbReference type="GO" id="GO:0071949">
    <property type="term" value="F:FAD binding"/>
    <property type="evidence" value="ECO:0007669"/>
    <property type="project" value="TreeGrafter"/>
</dbReference>
<keyword evidence="4" id="KW-0274">FAD</keyword>
<accession>A0A848DRV8</accession>
<dbReference type="FunFam" id="3.50.50.60:FF:000034">
    <property type="entry name" value="sulfide:quinone oxidoreductase, mitochondrial"/>
    <property type="match status" value="1"/>
</dbReference>
<comment type="cofactor">
    <cofactor evidence="1">
        <name>FAD</name>
        <dbReference type="ChEBI" id="CHEBI:57692"/>
    </cofactor>
</comment>
<gene>
    <name evidence="8" type="ORF">HF519_26845</name>
</gene>
<comment type="caution">
    <text evidence="8">The sequence shown here is derived from an EMBL/GenBank/DDBJ whole genome shotgun (WGS) entry which is preliminary data.</text>
</comment>
<evidence type="ECO:0000256" key="6">
    <source>
        <dbReference type="ARBA" id="ARBA00023002"/>
    </source>
</evidence>
<evidence type="ECO:0000259" key="7">
    <source>
        <dbReference type="Pfam" id="PF07992"/>
    </source>
</evidence>
<dbReference type="InterPro" id="IPR036188">
    <property type="entry name" value="FAD/NAD-bd_sf"/>
</dbReference>
<keyword evidence="5" id="KW-0809">Transit peptide</keyword>
<dbReference type="GO" id="GO:0070224">
    <property type="term" value="F:sulfide:quinone oxidoreductase activity"/>
    <property type="evidence" value="ECO:0007669"/>
    <property type="project" value="TreeGrafter"/>
</dbReference>
<keyword evidence="9" id="KW-1185">Reference proteome</keyword>
<organism evidence="8 9">
    <name type="scientific">Pseudonocardia bannensis</name>
    <dbReference type="NCBI Taxonomy" id="630973"/>
    <lineage>
        <taxon>Bacteria</taxon>
        <taxon>Bacillati</taxon>
        <taxon>Actinomycetota</taxon>
        <taxon>Actinomycetes</taxon>
        <taxon>Pseudonocardiales</taxon>
        <taxon>Pseudonocardiaceae</taxon>
        <taxon>Pseudonocardia</taxon>
    </lineage>
</organism>
<reference evidence="8 9" key="1">
    <citation type="submission" date="2020-04" db="EMBL/GenBank/DDBJ databases">
        <authorList>
            <person name="Klaysubun C."/>
            <person name="Duangmal K."/>
            <person name="Lipun K."/>
        </authorList>
    </citation>
    <scope>NUCLEOTIDE SEQUENCE [LARGE SCALE GENOMIC DNA]</scope>
    <source>
        <strain evidence="8 9">DSM 45300</strain>
    </source>
</reference>
<proteinExistence type="predicted"/>
<name>A0A848DRV8_9PSEU</name>
<evidence type="ECO:0000256" key="4">
    <source>
        <dbReference type="ARBA" id="ARBA00022827"/>
    </source>
</evidence>
<sequence length="399" mass="43670">MARIGHRIVVVGGGTAGITVAARLRRKGQIDVAVIDPAVTHYYQPLWTLVGGGRAPIEITARPEASVMPAGATWIRKAAVAVDPDAHEVALDDGTAIGYEYLVMCPGIQLDWNKITGLEQALGRDGVASNYSYELAPAMWKFIRDTRSGTAVFTMPSGLIKCGGAPQKIAYLAADYWREQGVLGRMDIHLVLPTPGMFGVPEFARILEDVAHRYEITVHFESEVTSVAPDRREVTITNHADGTETTLGYDVMHVTPPQSAPDWIKKSALADPANPAGYVEIDKHTMRHIRYPEVFALGDAGSSPNSKTGAAVRKQAPVLVRNLLDAISGKPPGAHYDGYSSCPFLTSRHTMLLAEFDYSMRPAPSIPLIDTIKERRDMYYLKRYGLPALYWNLMLRGLA</sequence>
<dbReference type="EMBL" id="JAAXKZ010000156">
    <property type="protein sequence ID" value="NMH95111.1"/>
    <property type="molecule type" value="Genomic_DNA"/>
</dbReference>
<dbReference type="PANTHER" id="PTHR10632:SF2">
    <property type="entry name" value="SULFIDE:QUINONE OXIDOREDUCTASE, MITOCHONDRIAL"/>
    <property type="match status" value="1"/>
</dbReference>
<evidence type="ECO:0000256" key="5">
    <source>
        <dbReference type="ARBA" id="ARBA00022946"/>
    </source>
</evidence>
<dbReference type="AlphaFoldDB" id="A0A848DRV8"/>
<dbReference type="Gene3D" id="3.50.50.60">
    <property type="entry name" value="FAD/NAD(P)-binding domain"/>
    <property type="match status" value="2"/>
</dbReference>
<dbReference type="SUPFAM" id="SSF51905">
    <property type="entry name" value="FAD/NAD(P)-binding domain"/>
    <property type="match status" value="2"/>
</dbReference>
<keyword evidence="3" id="KW-0874">Quinone</keyword>
<feature type="domain" description="FAD/NAD(P)-binding" evidence="7">
    <location>
        <begin position="7"/>
        <end position="304"/>
    </location>
</feature>